<dbReference type="RefSeq" id="WP_106089234.1">
    <property type="nucleotide sequence ID" value="NZ_PVNL01000045.1"/>
</dbReference>
<evidence type="ECO:0000313" key="9">
    <source>
        <dbReference type="EMBL" id="PRQ08054.1"/>
    </source>
</evidence>
<dbReference type="Proteomes" id="UP000238823">
    <property type="component" value="Unassembled WGS sequence"/>
</dbReference>
<keyword evidence="7 8" id="KW-0472">Membrane</keyword>
<dbReference type="OrthoDB" id="9795324at2"/>
<feature type="transmembrane region" description="Helical" evidence="8">
    <location>
        <begin position="206"/>
        <end position="225"/>
    </location>
</feature>
<dbReference type="PANTHER" id="PTHR30269">
    <property type="entry name" value="TRANSMEMBRANE PROTEIN YFCA"/>
    <property type="match status" value="1"/>
</dbReference>
<dbReference type="PANTHER" id="PTHR30269:SF37">
    <property type="entry name" value="MEMBRANE TRANSPORTER PROTEIN"/>
    <property type="match status" value="1"/>
</dbReference>
<evidence type="ECO:0000256" key="6">
    <source>
        <dbReference type="ARBA" id="ARBA00022989"/>
    </source>
</evidence>
<organism evidence="9 10">
    <name type="scientific">Enhygromyxa salina</name>
    <dbReference type="NCBI Taxonomy" id="215803"/>
    <lineage>
        <taxon>Bacteria</taxon>
        <taxon>Pseudomonadati</taxon>
        <taxon>Myxococcota</taxon>
        <taxon>Polyangia</taxon>
        <taxon>Nannocystales</taxon>
        <taxon>Nannocystaceae</taxon>
        <taxon>Enhygromyxa</taxon>
    </lineage>
</organism>
<evidence type="ECO:0000256" key="4">
    <source>
        <dbReference type="ARBA" id="ARBA00022475"/>
    </source>
</evidence>
<reference evidence="9 10" key="1">
    <citation type="submission" date="2018-03" db="EMBL/GenBank/DDBJ databases">
        <title>Draft Genome Sequences of the Obligatory Marine Myxobacteria Enhygromyxa salina SWB007.</title>
        <authorList>
            <person name="Poehlein A."/>
            <person name="Moghaddam J.A."/>
            <person name="Harms H."/>
            <person name="Alanjari M."/>
            <person name="Koenig G.M."/>
            <person name="Daniel R."/>
            <person name="Schaeberle T.F."/>
        </authorList>
    </citation>
    <scope>NUCLEOTIDE SEQUENCE [LARGE SCALE GENOMIC DNA]</scope>
    <source>
        <strain evidence="9 10">SWB007</strain>
    </source>
</reference>
<protein>
    <recommendedName>
        <fullName evidence="8">Probable membrane transporter protein</fullName>
    </recommendedName>
</protein>
<evidence type="ECO:0000256" key="8">
    <source>
        <dbReference type="RuleBase" id="RU363041"/>
    </source>
</evidence>
<feature type="transmembrane region" description="Helical" evidence="8">
    <location>
        <begin position="34"/>
        <end position="60"/>
    </location>
</feature>
<evidence type="ECO:0000256" key="5">
    <source>
        <dbReference type="ARBA" id="ARBA00022692"/>
    </source>
</evidence>
<dbReference type="GO" id="GO:0005886">
    <property type="term" value="C:plasma membrane"/>
    <property type="evidence" value="ECO:0007669"/>
    <property type="project" value="UniProtKB-SubCell"/>
</dbReference>
<dbReference type="InterPro" id="IPR002781">
    <property type="entry name" value="TM_pro_TauE-like"/>
</dbReference>
<dbReference type="AlphaFoldDB" id="A0A2S9YSI2"/>
<evidence type="ECO:0000256" key="3">
    <source>
        <dbReference type="ARBA" id="ARBA00022448"/>
    </source>
</evidence>
<comment type="similarity">
    <text evidence="2 8">Belongs to the 4-toluene sulfonate uptake permease (TSUP) (TC 2.A.102) family.</text>
</comment>
<evidence type="ECO:0000256" key="7">
    <source>
        <dbReference type="ARBA" id="ARBA00023136"/>
    </source>
</evidence>
<proteinExistence type="inferred from homology"/>
<dbReference type="Pfam" id="PF01925">
    <property type="entry name" value="TauE"/>
    <property type="match status" value="1"/>
</dbReference>
<keyword evidence="6 8" id="KW-1133">Transmembrane helix</keyword>
<keyword evidence="3" id="KW-0813">Transport</keyword>
<evidence type="ECO:0000313" key="10">
    <source>
        <dbReference type="Proteomes" id="UP000238823"/>
    </source>
</evidence>
<dbReference type="InterPro" id="IPR052017">
    <property type="entry name" value="TSUP"/>
</dbReference>
<comment type="caution">
    <text evidence="9">The sequence shown here is derived from an EMBL/GenBank/DDBJ whole genome shotgun (WGS) entry which is preliminary data.</text>
</comment>
<feature type="transmembrane region" description="Helical" evidence="8">
    <location>
        <begin position="72"/>
        <end position="91"/>
    </location>
</feature>
<evidence type="ECO:0000256" key="1">
    <source>
        <dbReference type="ARBA" id="ARBA00004651"/>
    </source>
</evidence>
<accession>A0A2S9YSI2</accession>
<feature type="transmembrane region" description="Helical" evidence="8">
    <location>
        <begin position="181"/>
        <end position="200"/>
    </location>
</feature>
<comment type="subcellular location">
    <subcellularLocation>
        <location evidence="1 8">Cell membrane</location>
        <topology evidence="1 8">Multi-pass membrane protein</topology>
    </subcellularLocation>
</comment>
<evidence type="ECO:0000256" key="2">
    <source>
        <dbReference type="ARBA" id="ARBA00009142"/>
    </source>
</evidence>
<dbReference type="EMBL" id="PVNL01000045">
    <property type="protein sequence ID" value="PRQ08054.1"/>
    <property type="molecule type" value="Genomic_DNA"/>
</dbReference>
<gene>
    <name evidence="9" type="ORF">ENSA7_22080</name>
</gene>
<keyword evidence="4 8" id="KW-1003">Cell membrane</keyword>
<keyword evidence="5 8" id="KW-0812">Transmembrane</keyword>
<name>A0A2S9YSI2_9BACT</name>
<sequence length="258" mass="26874">MSPALISAVLGVILIAMLLRAVFGFGDAMFAIPLLAALIGLERGAPVLALAGTAIALLLVRERPSAIETWTVARLLLGAVAGVPLGLYVLVALPPVWAHRGLAVLLLGFGAWRLLSPAGRIAPEPAVTAERAGAHAWIRDLGFGLVTGASSAAFDIAGPPLLAYAALRGWSSETLRINFQALFLPLGLVTIAGHGLAGLWTHEVLMLAAFALPMMLLGYGLGPRVRARIQARFGEHAGQRVLLAAILGLGVFELVTNL</sequence>